<feature type="compositionally biased region" description="Basic and acidic residues" evidence="1">
    <location>
        <begin position="32"/>
        <end position="47"/>
    </location>
</feature>
<proteinExistence type="predicted"/>
<accession>A0A9P6B5X6</accession>
<gene>
    <name evidence="2" type="ORF">BS47DRAFT_335225</name>
</gene>
<evidence type="ECO:0000256" key="1">
    <source>
        <dbReference type="SAM" id="MobiDB-lite"/>
    </source>
</evidence>
<feature type="region of interest" description="Disordered" evidence="1">
    <location>
        <begin position="25"/>
        <end position="55"/>
    </location>
</feature>
<evidence type="ECO:0000313" key="3">
    <source>
        <dbReference type="Proteomes" id="UP000886523"/>
    </source>
</evidence>
<dbReference type="EMBL" id="MU128926">
    <property type="protein sequence ID" value="KAF9518314.1"/>
    <property type="molecule type" value="Genomic_DNA"/>
</dbReference>
<dbReference type="Proteomes" id="UP000886523">
    <property type="component" value="Unassembled WGS sequence"/>
</dbReference>
<protein>
    <submittedName>
        <fullName evidence="2">Uncharacterized protein</fullName>
    </submittedName>
</protein>
<sequence>MLLTTVGYCPVRRLLRPDDRLPRLDHRRRSRTHDSKAHLDLDRRYESPRQVQTWRPHWGGNTQETIRRTNLPSDALPAPREIPRNGVHVPSMRRRFGSDAIKTSSHEQMYDSNMKVNELRWCTIWWNRSQICTLVPTGSLAKYSIRSSVFGFSIRKWATPGGNNQGCLR</sequence>
<organism evidence="2 3">
    <name type="scientific">Hydnum rufescens UP504</name>
    <dbReference type="NCBI Taxonomy" id="1448309"/>
    <lineage>
        <taxon>Eukaryota</taxon>
        <taxon>Fungi</taxon>
        <taxon>Dikarya</taxon>
        <taxon>Basidiomycota</taxon>
        <taxon>Agaricomycotina</taxon>
        <taxon>Agaricomycetes</taxon>
        <taxon>Cantharellales</taxon>
        <taxon>Hydnaceae</taxon>
        <taxon>Hydnum</taxon>
    </lineage>
</organism>
<evidence type="ECO:0000313" key="2">
    <source>
        <dbReference type="EMBL" id="KAF9518314.1"/>
    </source>
</evidence>
<keyword evidence="3" id="KW-1185">Reference proteome</keyword>
<comment type="caution">
    <text evidence="2">The sequence shown here is derived from an EMBL/GenBank/DDBJ whole genome shotgun (WGS) entry which is preliminary data.</text>
</comment>
<reference evidence="2" key="1">
    <citation type="journal article" date="2020" name="Nat. Commun.">
        <title>Large-scale genome sequencing of mycorrhizal fungi provides insights into the early evolution of symbiotic traits.</title>
        <authorList>
            <person name="Miyauchi S."/>
            <person name="Kiss E."/>
            <person name="Kuo A."/>
            <person name="Drula E."/>
            <person name="Kohler A."/>
            <person name="Sanchez-Garcia M."/>
            <person name="Morin E."/>
            <person name="Andreopoulos B."/>
            <person name="Barry K.W."/>
            <person name="Bonito G."/>
            <person name="Buee M."/>
            <person name="Carver A."/>
            <person name="Chen C."/>
            <person name="Cichocki N."/>
            <person name="Clum A."/>
            <person name="Culley D."/>
            <person name="Crous P.W."/>
            <person name="Fauchery L."/>
            <person name="Girlanda M."/>
            <person name="Hayes R.D."/>
            <person name="Keri Z."/>
            <person name="LaButti K."/>
            <person name="Lipzen A."/>
            <person name="Lombard V."/>
            <person name="Magnuson J."/>
            <person name="Maillard F."/>
            <person name="Murat C."/>
            <person name="Nolan M."/>
            <person name="Ohm R.A."/>
            <person name="Pangilinan J."/>
            <person name="Pereira M.F."/>
            <person name="Perotto S."/>
            <person name="Peter M."/>
            <person name="Pfister S."/>
            <person name="Riley R."/>
            <person name="Sitrit Y."/>
            <person name="Stielow J.B."/>
            <person name="Szollosi G."/>
            <person name="Zifcakova L."/>
            <person name="Stursova M."/>
            <person name="Spatafora J.W."/>
            <person name="Tedersoo L."/>
            <person name="Vaario L.M."/>
            <person name="Yamada A."/>
            <person name="Yan M."/>
            <person name="Wang P."/>
            <person name="Xu J."/>
            <person name="Bruns T."/>
            <person name="Baldrian P."/>
            <person name="Vilgalys R."/>
            <person name="Dunand C."/>
            <person name="Henrissat B."/>
            <person name="Grigoriev I.V."/>
            <person name="Hibbett D."/>
            <person name="Nagy L.G."/>
            <person name="Martin F.M."/>
        </authorList>
    </citation>
    <scope>NUCLEOTIDE SEQUENCE</scope>
    <source>
        <strain evidence="2">UP504</strain>
    </source>
</reference>
<name>A0A9P6B5X6_9AGAM</name>
<dbReference type="AlphaFoldDB" id="A0A9P6B5X6"/>